<feature type="transmembrane region" description="Helical" evidence="2">
    <location>
        <begin position="291"/>
        <end position="311"/>
    </location>
</feature>
<dbReference type="NCBIfam" id="TIGR01167">
    <property type="entry name" value="LPXTG_anchor"/>
    <property type="match status" value="1"/>
</dbReference>
<feature type="compositionally biased region" description="Pro residues" evidence="1">
    <location>
        <begin position="196"/>
        <end position="210"/>
    </location>
</feature>
<evidence type="ECO:0000256" key="2">
    <source>
        <dbReference type="SAM" id="Phobius"/>
    </source>
</evidence>
<evidence type="ECO:0008006" key="6">
    <source>
        <dbReference type="Google" id="ProtNLM"/>
    </source>
</evidence>
<keyword evidence="3" id="KW-0732">Signal</keyword>
<keyword evidence="5" id="KW-1185">Reference proteome</keyword>
<keyword evidence="2" id="KW-1133">Transmembrane helix</keyword>
<dbReference type="AlphaFoldDB" id="A0A919NXS3"/>
<keyword evidence="2" id="KW-0812">Transmembrane</keyword>
<reference evidence="4" key="1">
    <citation type="submission" date="2021-01" db="EMBL/GenBank/DDBJ databases">
        <title>Whole genome shotgun sequence of Cellulomonas chitinilytica NBRC 110799.</title>
        <authorList>
            <person name="Komaki H."/>
            <person name="Tamura T."/>
        </authorList>
    </citation>
    <scope>NUCLEOTIDE SEQUENCE</scope>
    <source>
        <strain evidence="4">NBRC 110799</strain>
    </source>
</reference>
<dbReference type="Proteomes" id="UP000632740">
    <property type="component" value="Unassembled WGS sequence"/>
</dbReference>
<feature type="compositionally biased region" description="Low complexity" evidence="1">
    <location>
        <begin position="59"/>
        <end position="79"/>
    </location>
</feature>
<accession>A0A919NXS3</accession>
<sequence length="324" mass="32738">MQRSVRPVSSSRAARSARTFTTLAVATVVAALAITASAAAAEAHGGSDRGGSNHGTWQKPAPATSKASTTPKTSATPTPSIEPGTATGAYVYRKRDASKKASWENSTQQYLVAAWPGRYYRPLTLAEVRAAVPVTVCGPGWAVQEDQAIGDVSLFTGSKAPSYPVATIGWPPITAAEHTDLEKSFEVPACGATTPAPTPSVTPTPTPTPTVTPSATPTVTPTSEVQPTQTPTTSATPTPKPTPTPSATSEVAAAPSPTPTPTRTPTPTPTIVSEVLAASGTGTLATTGSSLTVPLTVAVVLLLGGAGLVVLRRRGRAQGAGSDA</sequence>
<feature type="signal peptide" evidence="3">
    <location>
        <begin position="1"/>
        <end position="40"/>
    </location>
</feature>
<comment type="caution">
    <text evidence="4">The sequence shown here is derived from an EMBL/GenBank/DDBJ whole genome shotgun (WGS) entry which is preliminary data.</text>
</comment>
<feature type="region of interest" description="Disordered" evidence="1">
    <location>
        <begin position="43"/>
        <end position="87"/>
    </location>
</feature>
<feature type="region of interest" description="Disordered" evidence="1">
    <location>
        <begin position="189"/>
        <end position="269"/>
    </location>
</feature>
<feature type="chain" id="PRO_5037387961" description="LPXTG cell wall anchor domain-containing protein" evidence="3">
    <location>
        <begin position="41"/>
        <end position="324"/>
    </location>
</feature>
<feature type="compositionally biased region" description="Low complexity" evidence="1">
    <location>
        <begin position="211"/>
        <end position="237"/>
    </location>
</feature>
<keyword evidence="2" id="KW-0472">Membrane</keyword>
<name>A0A919NXS3_9CELL</name>
<organism evidence="4 5">
    <name type="scientific">Cellulomonas chitinilytica</name>
    <dbReference type="NCBI Taxonomy" id="398759"/>
    <lineage>
        <taxon>Bacteria</taxon>
        <taxon>Bacillati</taxon>
        <taxon>Actinomycetota</taxon>
        <taxon>Actinomycetes</taxon>
        <taxon>Micrococcales</taxon>
        <taxon>Cellulomonadaceae</taxon>
        <taxon>Cellulomonas</taxon>
    </lineage>
</organism>
<gene>
    <name evidence="4" type="ORF">Cch01nite_02060</name>
</gene>
<proteinExistence type="predicted"/>
<evidence type="ECO:0000313" key="5">
    <source>
        <dbReference type="Proteomes" id="UP000632740"/>
    </source>
</evidence>
<protein>
    <recommendedName>
        <fullName evidence="6">LPXTG cell wall anchor domain-containing protein</fullName>
    </recommendedName>
</protein>
<feature type="compositionally biased region" description="Low complexity" evidence="1">
    <location>
        <begin position="245"/>
        <end position="255"/>
    </location>
</feature>
<feature type="compositionally biased region" description="Pro residues" evidence="1">
    <location>
        <begin position="256"/>
        <end position="268"/>
    </location>
</feature>
<evidence type="ECO:0000256" key="1">
    <source>
        <dbReference type="SAM" id="MobiDB-lite"/>
    </source>
</evidence>
<evidence type="ECO:0000313" key="4">
    <source>
        <dbReference type="EMBL" id="GIG19482.1"/>
    </source>
</evidence>
<dbReference type="EMBL" id="BONK01000001">
    <property type="protein sequence ID" value="GIG19482.1"/>
    <property type="molecule type" value="Genomic_DNA"/>
</dbReference>
<evidence type="ECO:0000256" key="3">
    <source>
        <dbReference type="SAM" id="SignalP"/>
    </source>
</evidence>